<dbReference type="SUPFAM" id="SSF55166">
    <property type="entry name" value="Hedgehog/DD-peptidase"/>
    <property type="match status" value="1"/>
</dbReference>
<dbReference type="CDD" id="cd14852">
    <property type="entry name" value="LD-carboxypeptidase"/>
    <property type="match status" value="1"/>
</dbReference>
<dbReference type="AlphaFoldDB" id="A0A1G2DC60"/>
<dbReference type="Gene3D" id="3.30.1380.10">
    <property type="match status" value="1"/>
</dbReference>
<dbReference type="InterPro" id="IPR052179">
    <property type="entry name" value="DD-CPase-like"/>
</dbReference>
<dbReference type="PANTHER" id="PTHR34385:SF1">
    <property type="entry name" value="PEPTIDOGLYCAN L-ALANYL-D-GLUTAMATE ENDOPEPTIDASE CWLK"/>
    <property type="match status" value="1"/>
</dbReference>
<evidence type="ECO:0000259" key="2">
    <source>
        <dbReference type="Pfam" id="PF02557"/>
    </source>
</evidence>
<comment type="caution">
    <text evidence="3">The sequence shown here is derived from an EMBL/GenBank/DDBJ whole genome shotgun (WGS) entry which is preliminary data.</text>
</comment>
<sequence>MGQGNMEIFGPEKRDNIRYAVLAASILLAFLSLGYRGYHLENERVRLEGERARLEHERAQLMQDLEWTRQDFASTTGRLLLDIERLDRLFWSTANERDNLEENLRTQQDVIDTMQRDVVSALGDVGVLQKLSTTDRELLAKYSRVYFLNENYAPRALAAIPSYYLNEPEKEQKILLDVLPFLHRLLDDANASSTGVDLRIVSAYRSFGTQSTLKSTYKMVYGSRSANTFSADQGYSEHQLGSTIDFTTTALGAKFESIETTPAYQWLRDNAYRYGFILSYPKSNTYYIFEPWHWRFVGKSLAASLHESGKNFYDLPQREIDTYLVSLFDE</sequence>
<evidence type="ECO:0000256" key="1">
    <source>
        <dbReference type="SAM" id="Coils"/>
    </source>
</evidence>
<keyword evidence="1" id="KW-0175">Coiled coil</keyword>
<organism evidence="3 4">
    <name type="scientific">Candidatus Lloydbacteria bacterium RIFCSPHIGHO2_02_FULL_54_17</name>
    <dbReference type="NCBI Taxonomy" id="1798664"/>
    <lineage>
        <taxon>Bacteria</taxon>
        <taxon>Candidatus Lloydiibacteriota</taxon>
    </lineage>
</organism>
<feature type="coiled-coil region" evidence="1">
    <location>
        <begin position="40"/>
        <end position="71"/>
    </location>
</feature>
<dbReference type="PANTHER" id="PTHR34385">
    <property type="entry name" value="D-ALANYL-D-ALANINE CARBOXYPEPTIDASE"/>
    <property type="match status" value="1"/>
</dbReference>
<dbReference type="InterPro" id="IPR003709">
    <property type="entry name" value="VanY-like_core_dom"/>
</dbReference>
<dbReference type="STRING" id="1798664.A3C93_03555"/>
<dbReference type="Proteomes" id="UP000178636">
    <property type="component" value="Unassembled WGS sequence"/>
</dbReference>
<dbReference type="GO" id="GO:0006508">
    <property type="term" value="P:proteolysis"/>
    <property type="evidence" value="ECO:0007669"/>
    <property type="project" value="InterPro"/>
</dbReference>
<protein>
    <recommendedName>
        <fullName evidence="2">D-alanyl-D-alanine carboxypeptidase-like core domain-containing protein</fullName>
    </recommendedName>
</protein>
<gene>
    <name evidence="3" type="ORF">A3C93_03555</name>
</gene>
<dbReference type="Pfam" id="PF02557">
    <property type="entry name" value="VanY"/>
    <property type="match status" value="1"/>
</dbReference>
<dbReference type="EMBL" id="MHLO01000036">
    <property type="protein sequence ID" value="OGZ11215.1"/>
    <property type="molecule type" value="Genomic_DNA"/>
</dbReference>
<reference evidence="3 4" key="1">
    <citation type="journal article" date="2016" name="Nat. Commun.">
        <title>Thousands of microbial genomes shed light on interconnected biogeochemical processes in an aquifer system.</title>
        <authorList>
            <person name="Anantharaman K."/>
            <person name="Brown C.T."/>
            <person name="Hug L.A."/>
            <person name="Sharon I."/>
            <person name="Castelle C.J."/>
            <person name="Probst A.J."/>
            <person name="Thomas B.C."/>
            <person name="Singh A."/>
            <person name="Wilkins M.J."/>
            <person name="Karaoz U."/>
            <person name="Brodie E.L."/>
            <person name="Williams K.H."/>
            <person name="Hubbard S.S."/>
            <person name="Banfield J.F."/>
        </authorList>
    </citation>
    <scope>NUCLEOTIDE SEQUENCE [LARGE SCALE GENOMIC DNA]</scope>
</reference>
<name>A0A1G2DC60_9BACT</name>
<evidence type="ECO:0000313" key="4">
    <source>
        <dbReference type="Proteomes" id="UP000178636"/>
    </source>
</evidence>
<dbReference type="GO" id="GO:0008233">
    <property type="term" value="F:peptidase activity"/>
    <property type="evidence" value="ECO:0007669"/>
    <property type="project" value="InterPro"/>
</dbReference>
<dbReference type="InterPro" id="IPR009045">
    <property type="entry name" value="Zn_M74/Hedgehog-like"/>
</dbReference>
<feature type="domain" description="D-alanyl-D-alanine carboxypeptidase-like core" evidence="2">
    <location>
        <begin position="189"/>
        <end position="299"/>
    </location>
</feature>
<proteinExistence type="predicted"/>
<dbReference type="InterPro" id="IPR058193">
    <property type="entry name" value="VanY/YodJ_core_dom"/>
</dbReference>
<evidence type="ECO:0000313" key="3">
    <source>
        <dbReference type="EMBL" id="OGZ11215.1"/>
    </source>
</evidence>
<accession>A0A1G2DC60</accession>